<keyword evidence="1" id="KW-1133">Transmembrane helix</keyword>
<dbReference type="OrthoDB" id="6183864at2"/>
<protein>
    <submittedName>
        <fullName evidence="2">Uncharacterized protein</fullName>
    </submittedName>
</protein>
<dbReference type="EMBL" id="FQUJ01000006">
    <property type="protein sequence ID" value="SHF02037.1"/>
    <property type="molecule type" value="Genomic_DNA"/>
</dbReference>
<keyword evidence="1" id="KW-0812">Transmembrane</keyword>
<proteinExistence type="predicted"/>
<accession>A0A1M4Y898</accession>
<evidence type="ECO:0000256" key="1">
    <source>
        <dbReference type="SAM" id="Phobius"/>
    </source>
</evidence>
<keyword evidence="1" id="KW-0472">Membrane</keyword>
<dbReference type="Proteomes" id="UP000184346">
    <property type="component" value="Unassembled WGS sequence"/>
</dbReference>
<evidence type="ECO:0000313" key="3">
    <source>
        <dbReference type="Proteomes" id="UP000184346"/>
    </source>
</evidence>
<gene>
    <name evidence="2" type="ORF">SAMN02745148_01625</name>
</gene>
<sequence>MTETLIWLVVFAVILIMTLRSWNGGLGRFFERRTPQAFRGGRDDRWIWCIALAVLGATFIVKPISMLMTLLLLALIIWIGFKVVRWGLSKTKTY</sequence>
<keyword evidence="3" id="KW-1185">Reference proteome</keyword>
<name>A0A1M4Y898_9GAMM</name>
<evidence type="ECO:0000313" key="2">
    <source>
        <dbReference type="EMBL" id="SHF02037.1"/>
    </source>
</evidence>
<dbReference type="RefSeq" id="WP_072821583.1">
    <property type="nucleotide sequence ID" value="NZ_FQUJ01000006.1"/>
</dbReference>
<reference evidence="2 3" key="1">
    <citation type="submission" date="2016-11" db="EMBL/GenBank/DDBJ databases">
        <authorList>
            <person name="Jaros S."/>
            <person name="Januszkiewicz K."/>
            <person name="Wedrychowicz H."/>
        </authorList>
    </citation>
    <scope>NUCLEOTIDE SEQUENCE [LARGE SCALE GENOMIC DNA]</scope>
    <source>
        <strain evidence="2 3">DSM 19980</strain>
    </source>
</reference>
<dbReference type="AlphaFoldDB" id="A0A1M4Y898"/>
<feature type="transmembrane region" description="Helical" evidence="1">
    <location>
        <begin position="46"/>
        <end position="64"/>
    </location>
</feature>
<feature type="transmembrane region" description="Helical" evidence="1">
    <location>
        <begin position="6"/>
        <end position="25"/>
    </location>
</feature>
<feature type="transmembrane region" description="Helical" evidence="1">
    <location>
        <begin position="70"/>
        <end position="88"/>
    </location>
</feature>
<organism evidence="2 3">
    <name type="scientific">Modicisalibacter ilicicola DSM 19980</name>
    <dbReference type="NCBI Taxonomy" id="1121942"/>
    <lineage>
        <taxon>Bacteria</taxon>
        <taxon>Pseudomonadati</taxon>
        <taxon>Pseudomonadota</taxon>
        <taxon>Gammaproteobacteria</taxon>
        <taxon>Oceanospirillales</taxon>
        <taxon>Halomonadaceae</taxon>
        <taxon>Modicisalibacter</taxon>
    </lineage>
</organism>